<dbReference type="PRINTS" id="PR01434">
    <property type="entry name" value="NADHDHGNASE5"/>
</dbReference>
<keyword evidence="9" id="KW-0560">Oxidoreductase</keyword>
<feature type="transmembrane region" description="Helical" evidence="6">
    <location>
        <begin position="347"/>
        <end position="367"/>
    </location>
</feature>
<dbReference type="GO" id="GO:0042773">
    <property type="term" value="P:ATP synthesis coupled electron transport"/>
    <property type="evidence" value="ECO:0007669"/>
    <property type="project" value="InterPro"/>
</dbReference>
<proteinExistence type="predicted"/>
<protein>
    <submittedName>
        <fullName evidence="9">NADH-ubiquinone oxidoreductase chain L</fullName>
        <ecNumber evidence="9">1.6.5.3</ecNumber>
    </submittedName>
</protein>
<dbReference type="GO" id="GO:0016020">
    <property type="term" value="C:membrane"/>
    <property type="evidence" value="ECO:0007669"/>
    <property type="project" value="UniProtKB-SubCell"/>
</dbReference>
<name>H0E150_9ACTN</name>
<dbReference type="InterPro" id="IPR001750">
    <property type="entry name" value="ND/Mrp_TM"/>
</dbReference>
<dbReference type="PANTHER" id="PTHR42829:SF2">
    <property type="entry name" value="NADH-UBIQUINONE OXIDOREDUCTASE CHAIN 5"/>
    <property type="match status" value="1"/>
</dbReference>
<dbReference type="Gene3D" id="1.20.5.2700">
    <property type="match status" value="1"/>
</dbReference>
<feature type="transmembrane region" description="Helical" evidence="6">
    <location>
        <begin position="257"/>
        <end position="275"/>
    </location>
</feature>
<dbReference type="RefSeq" id="WP_007570545.1">
    <property type="nucleotide sequence ID" value="NZ_AGUD01000017.1"/>
</dbReference>
<feature type="transmembrane region" description="Helical" evidence="6">
    <location>
        <begin position="499"/>
        <end position="524"/>
    </location>
</feature>
<dbReference type="InterPro" id="IPR018393">
    <property type="entry name" value="NADHpl_OxRdtase_5_subgr"/>
</dbReference>
<dbReference type="InterPro" id="IPR003945">
    <property type="entry name" value="NU5C-like"/>
</dbReference>
<feature type="domain" description="NADH-Ubiquinone oxidoreductase (complex I) chain 5 N-terminal" evidence="8">
    <location>
        <begin position="74"/>
        <end position="122"/>
    </location>
</feature>
<sequence>MSPTAAGWIVLALPLFGAIVLGLGFKAWKGVAAGILGTATVGLGFVFSLLALIGLQGKDEESRQIASSLWTYAKVGGVDVKMEILVDPLSIVMLLVVTGVSTLIHLYSLAYMRGDAGYGRFFSYLNFFVFSMLLLVLASNFVLLIVGWAFVGAASYMLISYWYRRTTATSAGIKAFVINVVGDIGLVLGAILLLSHTGTVDFIDTFAAAEHTFGPGSGSTGSLTAGLLLIMIGAFAKSAQLPLHTWLPDAMEGPTPVSSLIHAATMVTAGVYLIARLHPLMELSTTAQTVGAIVGLLTLLVAGTIGLTQTDLKRVIAYSTMSQIGYMIMGVSAGAYVAGMFHLVTHAFFKALLFMAAGSLIAAMAGEQSLDKMRGFRKAMPFTFAAFVIGGLALAGIPPFSGFFSKDEILAVLAEQGGWHWILVVGGYVGAFLTAVYTWRMIFRAFWGEPCPEAKELEEGHLHHAEVHRNPATGEVEDTDVGFPGPEHHIAERATPMRVAMGGLAVLAILGGLLGIPFGILTPLEHFLEPTFADIHHPVHPGDGITAIGLLVGTGLGLAGIYVAYLVWARPQERGEAPTTISAGWQQRFAPVHRLFVNKWYFDELINALIVTPFRAFGRFAHDSFERLVIGGAIVGGATGATRGASALVRRLQSGYLRSYSAVLLSGLVVVLVYFLAQS</sequence>
<keyword evidence="4 6" id="KW-0472">Membrane</keyword>
<keyword evidence="10" id="KW-1185">Reference proteome</keyword>
<evidence type="ECO:0000256" key="6">
    <source>
        <dbReference type="SAM" id="Phobius"/>
    </source>
</evidence>
<evidence type="ECO:0000313" key="9">
    <source>
        <dbReference type="EMBL" id="EHN12625.1"/>
    </source>
</evidence>
<evidence type="ECO:0000256" key="3">
    <source>
        <dbReference type="ARBA" id="ARBA00022989"/>
    </source>
</evidence>
<feature type="transmembrane region" description="Helical" evidence="6">
    <location>
        <begin position="6"/>
        <end position="25"/>
    </location>
</feature>
<feature type="transmembrane region" description="Helical" evidence="6">
    <location>
        <begin position="379"/>
        <end position="398"/>
    </location>
</feature>
<feature type="transmembrane region" description="Helical" evidence="6">
    <location>
        <begin position="315"/>
        <end position="341"/>
    </location>
</feature>
<gene>
    <name evidence="9" type="ORF">PAI11_05090</name>
</gene>
<feature type="transmembrane region" description="Helical" evidence="6">
    <location>
        <begin position="216"/>
        <end position="236"/>
    </location>
</feature>
<dbReference type="OrthoDB" id="9811798at2"/>
<dbReference type="Pfam" id="PF00662">
    <property type="entry name" value="Proton_antipo_N"/>
    <property type="match status" value="1"/>
</dbReference>
<feature type="transmembrane region" description="Helical" evidence="6">
    <location>
        <begin position="121"/>
        <end position="139"/>
    </location>
</feature>
<dbReference type="PANTHER" id="PTHR42829">
    <property type="entry name" value="NADH-UBIQUINONE OXIDOREDUCTASE CHAIN 5"/>
    <property type="match status" value="1"/>
</dbReference>
<feature type="transmembrane region" description="Helical" evidence="6">
    <location>
        <begin position="287"/>
        <end position="308"/>
    </location>
</feature>
<dbReference type="PATRIC" id="fig|1097667.3.peg.508"/>
<organism evidence="9 10">
    <name type="scientific">Patulibacter medicamentivorans</name>
    <dbReference type="NCBI Taxonomy" id="1097667"/>
    <lineage>
        <taxon>Bacteria</taxon>
        <taxon>Bacillati</taxon>
        <taxon>Actinomycetota</taxon>
        <taxon>Thermoleophilia</taxon>
        <taxon>Solirubrobacterales</taxon>
        <taxon>Patulibacteraceae</taxon>
        <taxon>Patulibacter</taxon>
    </lineage>
</organism>
<dbReference type="NCBIfam" id="NF005141">
    <property type="entry name" value="PRK06590.1"/>
    <property type="match status" value="1"/>
</dbReference>
<feature type="transmembrane region" description="Helical" evidence="6">
    <location>
        <begin position="89"/>
        <end position="109"/>
    </location>
</feature>
<dbReference type="Pfam" id="PF00361">
    <property type="entry name" value="Proton_antipo_M"/>
    <property type="match status" value="1"/>
</dbReference>
<feature type="transmembrane region" description="Helical" evidence="6">
    <location>
        <begin position="145"/>
        <end position="163"/>
    </location>
</feature>
<dbReference type="EC" id="1.6.5.3" evidence="9"/>
<feature type="transmembrane region" description="Helical" evidence="6">
    <location>
        <begin position="32"/>
        <end position="53"/>
    </location>
</feature>
<dbReference type="GO" id="GO:0003954">
    <property type="term" value="F:NADH dehydrogenase activity"/>
    <property type="evidence" value="ECO:0007669"/>
    <property type="project" value="TreeGrafter"/>
</dbReference>
<dbReference type="NCBIfam" id="TIGR01974">
    <property type="entry name" value="NDH_I_L"/>
    <property type="match status" value="1"/>
</dbReference>
<dbReference type="GO" id="GO:0008137">
    <property type="term" value="F:NADH dehydrogenase (ubiquinone) activity"/>
    <property type="evidence" value="ECO:0007669"/>
    <property type="project" value="InterPro"/>
</dbReference>
<dbReference type="EMBL" id="AGUD01000017">
    <property type="protein sequence ID" value="EHN12625.1"/>
    <property type="molecule type" value="Genomic_DNA"/>
</dbReference>
<evidence type="ECO:0000256" key="5">
    <source>
        <dbReference type="RuleBase" id="RU000320"/>
    </source>
</evidence>
<dbReference type="InterPro" id="IPR001516">
    <property type="entry name" value="Proton_antipo_N"/>
</dbReference>
<evidence type="ECO:0000259" key="8">
    <source>
        <dbReference type="Pfam" id="PF00662"/>
    </source>
</evidence>
<keyword evidence="2 5" id="KW-0812">Transmembrane</keyword>
<feature type="transmembrane region" description="Helical" evidence="6">
    <location>
        <begin position="418"/>
        <end position="439"/>
    </location>
</feature>
<keyword evidence="3 6" id="KW-1133">Transmembrane helix</keyword>
<dbReference type="Proteomes" id="UP000005143">
    <property type="component" value="Unassembled WGS sequence"/>
</dbReference>
<feature type="domain" description="NADH:quinone oxidoreductase/Mrp antiporter transmembrane" evidence="7">
    <location>
        <begin position="138"/>
        <end position="433"/>
    </location>
</feature>
<reference evidence="9 10" key="1">
    <citation type="journal article" date="2013" name="Biodegradation">
        <title>Quantitative proteomic analysis of ibuprofen-degrading Patulibacter sp. strain I11.</title>
        <authorList>
            <person name="Almeida B."/>
            <person name="Kjeldal H."/>
            <person name="Lolas I."/>
            <person name="Knudsen A.D."/>
            <person name="Carvalho G."/>
            <person name="Nielsen K.L."/>
            <person name="Barreto Crespo M.T."/>
            <person name="Stensballe A."/>
            <person name="Nielsen J.L."/>
        </authorList>
    </citation>
    <scope>NUCLEOTIDE SEQUENCE [LARGE SCALE GENOMIC DNA]</scope>
    <source>
        <strain evidence="9 10">I11</strain>
    </source>
</reference>
<evidence type="ECO:0000256" key="4">
    <source>
        <dbReference type="ARBA" id="ARBA00023136"/>
    </source>
</evidence>
<dbReference type="AlphaFoldDB" id="H0E150"/>
<feature type="transmembrane region" description="Helical" evidence="6">
    <location>
        <begin position="175"/>
        <end position="196"/>
    </location>
</feature>
<dbReference type="GO" id="GO:0015990">
    <property type="term" value="P:electron transport coupled proton transport"/>
    <property type="evidence" value="ECO:0007669"/>
    <property type="project" value="TreeGrafter"/>
</dbReference>
<accession>H0E150</accession>
<evidence type="ECO:0000259" key="7">
    <source>
        <dbReference type="Pfam" id="PF00361"/>
    </source>
</evidence>
<feature type="transmembrane region" description="Helical" evidence="6">
    <location>
        <begin position="660"/>
        <end position="677"/>
    </location>
</feature>
<feature type="transmembrane region" description="Helical" evidence="6">
    <location>
        <begin position="544"/>
        <end position="568"/>
    </location>
</feature>
<comment type="subcellular location">
    <subcellularLocation>
        <location evidence="1">Endomembrane system</location>
        <topology evidence="1">Multi-pass membrane protein</topology>
    </subcellularLocation>
    <subcellularLocation>
        <location evidence="5">Membrane</location>
        <topology evidence="5">Multi-pass membrane protein</topology>
    </subcellularLocation>
</comment>
<evidence type="ECO:0000256" key="2">
    <source>
        <dbReference type="ARBA" id="ARBA00022692"/>
    </source>
</evidence>
<evidence type="ECO:0000313" key="10">
    <source>
        <dbReference type="Proteomes" id="UP000005143"/>
    </source>
</evidence>
<comment type="caution">
    <text evidence="9">The sequence shown here is derived from an EMBL/GenBank/DDBJ whole genome shotgun (WGS) entry which is preliminary data.</text>
</comment>
<keyword evidence="9" id="KW-0830">Ubiquinone</keyword>
<dbReference type="GO" id="GO:0012505">
    <property type="term" value="C:endomembrane system"/>
    <property type="evidence" value="ECO:0007669"/>
    <property type="project" value="UniProtKB-SubCell"/>
</dbReference>
<evidence type="ECO:0000256" key="1">
    <source>
        <dbReference type="ARBA" id="ARBA00004127"/>
    </source>
</evidence>